<dbReference type="EMBL" id="UINC01004692">
    <property type="protein sequence ID" value="SVA16178.1"/>
    <property type="molecule type" value="Genomic_DNA"/>
</dbReference>
<organism evidence="1">
    <name type="scientific">marine metagenome</name>
    <dbReference type="NCBI Taxonomy" id="408172"/>
    <lineage>
        <taxon>unclassified sequences</taxon>
        <taxon>metagenomes</taxon>
        <taxon>ecological metagenomes</taxon>
    </lineage>
</organism>
<evidence type="ECO:0000313" key="1">
    <source>
        <dbReference type="EMBL" id="SVA16178.1"/>
    </source>
</evidence>
<accession>A0A381TKW8</accession>
<reference evidence="1" key="1">
    <citation type="submission" date="2018-05" db="EMBL/GenBank/DDBJ databases">
        <authorList>
            <person name="Lanie J.A."/>
            <person name="Ng W.-L."/>
            <person name="Kazmierczak K.M."/>
            <person name="Andrzejewski T.M."/>
            <person name="Davidsen T.M."/>
            <person name="Wayne K.J."/>
            <person name="Tettelin H."/>
            <person name="Glass J.I."/>
            <person name="Rusch D."/>
            <person name="Podicherti R."/>
            <person name="Tsui H.-C.T."/>
            <person name="Winkler M.E."/>
        </authorList>
    </citation>
    <scope>NUCLEOTIDE SEQUENCE</scope>
</reference>
<sequence>MQAIYAGGKGYWVVHIIDEGYRFGMGSILFWASKDGMLEGEKYLTHACMLLRRSKGDLPVTGDPR</sequence>
<name>A0A381TKW8_9ZZZZ</name>
<protein>
    <submittedName>
        <fullName evidence="1">Uncharacterized protein</fullName>
    </submittedName>
</protein>
<dbReference type="AlphaFoldDB" id="A0A381TKW8"/>
<proteinExistence type="predicted"/>
<gene>
    <name evidence="1" type="ORF">METZ01_LOCUS69032</name>
</gene>